<comment type="caution">
    <text evidence="7">The sequence shown here is derived from an EMBL/GenBank/DDBJ whole genome shotgun (WGS) entry which is preliminary data.</text>
</comment>
<feature type="non-terminal residue" evidence="7">
    <location>
        <position position="118"/>
    </location>
</feature>
<dbReference type="InterPro" id="IPR045063">
    <property type="entry name" value="Dynamin_N"/>
</dbReference>
<name>T1CA44_9ZZZZ</name>
<proteinExistence type="predicted"/>
<protein>
    <submittedName>
        <fullName evidence="7">Dynamin family protein</fullName>
    </submittedName>
</protein>
<sequence length="118" mass="12461">MLLAWSSLSAVSAGAVADGIWVGDALGEWQRRREGLVDRLRRLGEFIGESGDQAVAADISGAAERLSQGRLTLAVLGEFKRGKSTLINSLLEAPVLPVGVVPMTSVPLRVEYSEEAAA</sequence>
<dbReference type="SUPFAM" id="SSF52540">
    <property type="entry name" value="P-loop containing nucleoside triphosphate hydrolases"/>
    <property type="match status" value="1"/>
</dbReference>
<evidence type="ECO:0000256" key="4">
    <source>
        <dbReference type="ARBA" id="ARBA00023134"/>
    </source>
</evidence>
<dbReference type="AlphaFoldDB" id="T1CA44"/>
<feature type="domain" description="Dynamin N-terminal" evidence="6">
    <location>
        <begin position="73"/>
        <end position="116"/>
    </location>
</feature>
<evidence type="ECO:0000256" key="3">
    <source>
        <dbReference type="ARBA" id="ARBA00022801"/>
    </source>
</evidence>
<keyword evidence="5" id="KW-0472">Membrane</keyword>
<dbReference type="GO" id="GO:0005525">
    <property type="term" value="F:GTP binding"/>
    <property type="evidence" value="ECO:0007669"/>
    <property type="project" value="UniProtKB-KW"/>
</dbReference>
<organism evidence="7">
    <name type="scientific">mine drainage metagenome</name>
    <dbReference type="NCBI Taxonomy" id="410659"/>
    <lineage>
        <taxon>unclassified sequences</taxon>
        <taxon>metagenomes</taxon>
        <taxon>ecological metagenomes</taxon>
    </lineage>
</organism>
<evidence type="ECO:0000256" key="2">
    <source>
        <dbReference type="ARBA" id="ARBA00022741"/>
    </source>
</evidence>
<reference evidence="7" key="2">
    <citation type="journal article" date="2014" name="ISME J.">
        <title>Microbial stratification in low pH oxic and suboxic macroscopic growths along an acid mine drainage.</title>
        <authorList>
            <person name="Mendez-Garcia C."/>
            <person name="Mesa V."/>
            <person name="Sprenger R.R."/>
            <person name="Richter M."/>
            <person name="Diez M.S."/>
            <person name="Solano J."/>
            <person name="Bargiela R."/>
            <person name="Golyshina O.V."/>
            <person name="Manteca A."/>
            <person name="Ramos J.L."/>
            <person name="Gallego J.R."/>
            <person name="Llorente I."/>
            <person name="Martins Dos Santos V.A."/>
            <person name="Jensen O.N."/>
            <person name="Pelaez A.I."/>
            <person name="Sanchez J."/>
            <person name="Ferrer M."/>
        </authorList>
    </citation>
    <scope>NUCLEOTIDE SEQUENCE</scope>
</reference>
<reference evidence="7" key="1">
    <citation type="submission" date="2013-08" db="EMBL/GenBank/DDBJ databases">
        <authorList>
            <person name="Mendez C."/>
            <person name="Richter M."/>
            <person name="Ferrer M."/>
            <person name="Sanchez J."/>
        </authorList>
    </citation>
    <scope>NUCLEOTIDE SEQUENCE</scope>
</reference>
<accession>T1CA44</accession>
<dbReference type="GO" id="GO:0016020">
    <property type="term" value="C:membrane"/>
    <property type="evidence" value="ECO:0007669"/>
    <property type="project" value="UniProtKB-SubCell"/>
</dbReference>
<dbReference type="PANTHER" id="PTHR10465:SF0">
    <property type="entry name" value="SARCALUMENIN"/>
    <property type="match status" value="1"/>
</dbReference>
<keyword evidence="4" id="KW-0342">GTP-binding</keyword>
<evidence type="ECO:0000256" key="5">
    <source>
        <dbReference type="ARBA" id="ARBA00023136"/>
    </source>
</evidence>
<dbReference type="PANTHER" id="PTHR10465">
    <property type="entry name" value="TRANSMEMBRANE GTPASE FZO1"/>
    <property type="match status" value="1"/>
</dbReference>
<keyword evidence="3" id="KW-0378">Hydrolase</keyword>
<gene>
    <name evidence="7" type="ORF">B1A_02465</name>
</gene>
<dbReference type="EMBL" id="AUZX01001831">
    <property type="protein sequence ID" value="EQD78043.1"/>
    <property type="molecule type" value="Genomic_DNA"/>
</dbReference>
<keyword evidence="2" id="KW-0547">Nucleotide-binding</keyword>
<dbReference type="Gene3D" id="3.40.50.300">
    <property type="entry name" value="P-loop containing nucleotide triphosphate hydrolases"/>
    <property type="match status" value="1"/>
</dbReference>
<dbReference type="InterPro" id="IPR027094">
    <property type="entry name" value="Mitofusin_fam"/>
</dbReference>
<dbReference type="InterPro" id="IPR027417">
    <property type="entry name" value="P-loop_NTPase"/>
</dbReference>
<evidence type="ECO:0000256" key="1">
    <source>
        <dbReference type="ARBA" id="ARBA00004370"/>
    </source>
</evidence>
<evidence type="ECO:0000313" key="7">
    <source>
        <dbReference type="EMBL" id="EQD78043.1"/>
    </source>
</evidence>
<dbReference type="GO" id="GO:0003924">
    <property type="term" value="F:GTPase activity"/>
    <property type="evidence" value="ECO:0007669"/>
    <property type="project" value="InterPro"/>
</dbReference>
<evidence type="ECO:0000259" key="6">
    <source>
        <dbReference type="Pfam" id="PF00350"/>
    </source>
</evidence>
<dbReference type="Pfam" id="PF00350">
    <property type="entry name" value="Dynamin_N"/>
    <property type="match status" value="1"/>
</dbReference>
<comment type="subcellular location">
    <subcellularLocation>
        <location evidence="1">Membrane</location>
    </subcellularLocation>
</comment>